<accession>A0A382DGX4</accession>
<dbReference type="InterPro" id="IPR037225">
    <property type="entry name" value="Nuo51_FMN-bd_sf"/>
</dbReference>
<feature type="non-terminal residue" evidence="6">
    <location>
        <position position="93"/>
    </location>
</feature>
<evidence type="ECO:0000256" key="4">
    <source>
        <dbReference type="ARBA" id="ARBA00023014"/>
    </source>
</evidence>
<keyword evidence="3" id="KW-0408">Iron</keyword>
<evidence type="ECO:0000256" key="2">
    <source>
        <dbReference type="ARBA" id="ARBA00022723"/>
    </source>
</evidence>
<dbReference type="GO" id="GO:0046872">
    <property type="term" value="F:metal ion binding"/>
    <property type="evidence" value="ECO:0007669"/>
    <property type="project" value="UniProtKB-KW"/>
</dbReference>
<protein>
    <recommendedName>
        <fullName evidence="5">NADH-ubiquinone oxidoreductase 51kDa subunit FMN-binding domain-containing protein</fullName>
    </recommendedName>
</protein>
<dbReference type="InterPro" id="IPR011538">
    <property type="entry name" value="Nuo51_FMN-bd"/>
</dbReference>
<dbReference type="Gene3D" id="6.10.250.1450">
    <property type="match status" value="1"/>
</dbReference>
<keyword evidence="4" id="KW-0411">Iron-sulfur</keyword>
<evidence type="ECO:0000259" key="5">
    <source>
        <dbReference type="Pfam" id="PF01512"/>
    </source>
</evidence>
<evidence type="ECO:0000256" key="3">
    <source>
        <dbReference type="ARBA" id="ARBA00023004"/>
    </source>
</evidence>
<keyword evidence="2" id="KW-0479">Metal-binding</keyword>
<dbReference type="SUPFAM" id="SSF142019">
    <property type="entry name" value="Nqo1 FMN-binding domain-like"/>
    <property type="match status" value="1"/>
</dbReference>
<dbReference type="PANTHER" id="PTHR43578:SF3">
    <property type="entry name" value="NADH-QUINONE OXIDOREDUCTASE SUBUNIT F"/>
    <property type="match status" value="1"/>
</dbReference>
<organism evidence="6">
    <name type="scientific">marine metagenome</name>
    <dbReference type="NCBI Taxonomy" id="408172"/>
    <lineage>
        <taxon>unclassified sequences</taxon>
        <taxon>metagenomes</taxon>
        <taxon>ecological metagenomes</taxon>
    </lineage>
</organism>
<sequence length="93" mass="10565">MSFTQKVNQVCFETLKFPVEPWSLKNYLKIGGYKAWEKILDEKIDPPTIIDEIKKSGLRGRGGAGFPTGMKWSFMPRDSGIQSYLVCNSDESE</sequence>
<dbReference type="AlphaFoldDB" id="A0A382DGX4"/>
<proteinExistence type="predicted"/>
<name>A0A382DGX4_9ZZZZ</name>
<dbReference type="PANTHER" id="PTHR43578">
    <property type="entry name" value="NADH-QUINONE OXIDOREDUCTASE SUBUNIT F"/>
    <property type="match status" value="1"/>
</dbReference>
<dbReference type="EMBL" id="UINC01039188">
    <property type="protein sequence ID" value="SVB37302.1"/>
    <property type="molecule type" value="Genomic_DNA"/>
</dbReference>
<dbReference type="Pfam" id="PF01512">
    <property type="entry name" value="Complex1_51K"/>
    <property type="match status" value="1"/>
</dbReference>
<evidence type="ECO:0000256" key="1">
    <source>
        <dbReference type="ARBA" id="ARBA00022485"/>
    </source>
</evidence>
<feature type="domain" description="NADH-ubiquinone oxidoreductase 51kDa subunit FMN-binding" evidence="5">
    <location>
        <begin position="53"/>
        <end position="93"/>
    </location>
</feature>
<keyword evidence="1" id="KW-0004">4Fe-4S</keyword>
<reference evidence="6" key="1">
    <citation type="submission" date="2018-05" db="EMBL/GenBank/DDBJ databases">
        <authorList>
            <person name="Lanie J.A."/>
            <person name="Ng W.-L."/>
            <person name="Kazmierczak K.M."/>
            <person name="Andrzejewski T.M."/>
            <person name="Davidsen T.M."/>
            <person name="Wayne K.J."/>
            <person name="Tettelin H."/>
            <person name="Glass J.I."/>
            <person name="Rusch D."/>
            <person name="Podicherti R."/>
            <person name="Tsui H.-C.T."/>
            <person name="Winkler M.E."/>
        </authorList>
    </citation>
    <scope>NUCLEOTIDE SEQUENCE</scope>
</reference>
<gene>
    <name evidence="6" type="ORF">METZ01_LOCUS190156</name>
</gene>
<evidence type="ECO:0000313" key="6">
    <source>
        <dbReference type="EMBL" id="SVB37302.1"/>
    </source>
</evidence>
<dbReference type="Gene3D" id="3.40.50.11540">
    <property type="entry name" value="NADH-ubiquinone oxidoreductase 51kDa subunit"/>
    <property type="match status" value="1"/>
</dbReference>
<dbReference type="GO" id="GO:0051539">
    <property type="term" value="F:4 iron, 4 sulfur cluster binding"/>
    <property type="evidence" value="ECO:0007669"/>
    <property type="project" value="UniProtKB-KW"/>
</dbReference>